<proteinExistence type="predicted"/>
<reference evidence="1 2" key="1">
    <citation type="submission" date="2022-01" db="EMBL/GenBank/DDBJ databases">
        <title>Novel bile acid biosynthetic pathways are enriched in the microbiome of centenarians.</title>
        <authorList>
            <person name="Sato Y."/>
            <person name="Atarashi K."/>
            <person name="Plichta R.D."/>
            <person name="Arai Y."/>
            <person name="Sasajima S."/>
            <person name="Kearney M.S."/>
            <person name="Suda W."/>
            <person name="Takeshita K."/>
            <person name="Sasaki T."/>
            <person name="Okamoto S."/>
            <person name="Skelly N.A."/>
            <person name="Okamura Y."/>
            <person name="Vlamakis H."/>
            <person name="Li Y."/>
            <person name="Tanoue T."/>
            <person name="Takei H."/>
            <person name="Nittono H."/>
            <person name="Narushima S."/>
            <person name="Irie J."/>
            <person name="Itoh H."/>
            <person name="Moriya K."/>
            <person name="Sugiura Y."/>
            <person name="Suematsu M."/>
            <person name="Moritoki N."/>
            <person name="Shibata S."/>
            <person name="Littman R.D."/>
            <person name="Fischbach A.M."/>
            <person name="Uwamino Y."/>
            <person name="Inoue T."/>
            <person name="Honda A."/>
            <person name="Hattori M."/>
            <person name="Murai T."/>
            <person name="Xavier J.R."/>
            <person name="Hirose N."/>
            <person name="Honda K."/>
        </authorList>
    </citation>
    <scope>NUCLEOTIDE SEQUENCE [LARGE SCALE GENOMIC DNA]</scope>
    <source>
        <strain evidence="1 2">CE91-St30</strain>
    </source>
</reference>
<gene>
    <name evidence="1" type="ORF">CE91St30_12690</name>
</gene>
<dbReference type="EMBL" id="AP025564">
    <property type="protein sequence ID" value="BDE95936.1"/>
    <property type="molecule type" value="Genomic_DNA"/>
</dbReference>
<accession>A0ABN6MI00</accession>
<protein>
    <submittedName>
        <fullName evidence="1">Uncharacterized protein</fullName>
    </submittedName>
</protein>
<name>A0ABN6MI00_9ACTN</name>
<keyword evidence="2" id="KW-1185">Reference proteome</keyword>
<dbReference type="RefSeq" id="WP_244412192.1">
    <property type="nucleotide sequence ID" value="NZ_AP025564.1"/>
</dbReference>
<dbReference type="Proteomes" id="UP001320544">
    <property type="component" value="Chromosome"/>
</dbReference>
<evidence type="ECO:0000313" key="1">
    <source>
        <dbReference type="EMBL" id="BDE95936.1"/>
    </source>
</evidence>
<sequence length="60" mass="7054">MPDCYLCLPTCENCKPKMVTCSKCGTRTLLDLKMCPLCKEPITDEDRERAWKEWKTRRNA</sequence>
<organism evidence="1 2">
    <name type="scientific">Raoultibacter timonensis</name>
    <dbReference type="NCBI Taxonomy" id="1907662"/>
    <lineage>
        <taxon>Bacteria</taxon>
        <taxon>Bacillati</taxon>
        <taxon>Actinomycetota</taxon>
        <taxon>Coriobacteriia</taxon>
        <taxon>Eggerthellales</taxon>
        <taxon>Eggerthellaceae</taxon>
        <taxon>Raoultibacter</taxon>
    </lineage>
</organism>
<evidence type="ECO:0000313" key="2">
    <source>
        <dbReference type="Proteomes" id="UP001320544"/>
    </source>
</evidence>